<organism evidence="4 5">
    <name type="scientific">Mesosutterella porci</name>
    <dbReference type="NCBI Taxonomy" id="2915351"/>
    <lineage>
        <taxon>Bacteria</taxon>
        <taxon>Pseudomonadati</taxon>
        <taxon>Pseudomonadota</taxon>
        <taxon>Betaproteobacteria</taxon>
        <taxon>Burkholderiales</taxon>
        <taxon>Sutterellaceae</taxon>
        <taxon>Mesosutterella</taxon>
    </lineage>
</organism>
<name>A0ABS9MMW4_9BURK</name>
<evidence type="ECO:0000313" key="5">
    <source>
        <dbReference type="Proteomes" id="UP001297600"/>
    </source>
</evidence>
<dbReference type="EMBL" id="JAKNCT010000001">
    <property type="protein sequence ID" value="MCG5029946.1"/>
    <property type="molecule type" value="Genomic_DNA"/>
</dbReference>
<gene>
    <name evidence="4" type="ORF">MAF45_00545</name>
</gene>
<dbReference type="InterPro" id="IPR001011">
    <property type="entry name" value="Acid_Pase_classA_bac"/>
</dbReference>
<reference evidence="4 5" key="1">
    <citation type="submission" date="2022-02" db="EMBL/GenBank/DDBJ databases">
        <title>Mesosutterella porci, a novel member of the family Sutterellaceae from pig feces.</title>
        <authorList>
            <person name="Wylensek D."/>
            <person name="Clavel T."/>
        </authorList>
    </citation>
    <scope>NUCLEOTIDE SEQUENCE [LARGE SCALE GENOMIC DNA]</scope>
    <source>
        <strain evidence="5">oilRF-744-wt-GAM-9</strain>
    </source>
</reference>
<feature type="domain" description="Phosphatidic acid phosphatase type 2/haloperoxidase" evidence="3">
    <location>
        <begin position="104"/>
        <end position="218"/>
    </location>
</feature>
<comment type="catalytic activity">
    <reaction evidence="1">
        <text>a phosphate monoester + H2O = an alcohol + phosphate</text>
        <dbReference type="Rhea" id="RHEA:15017"/>
        <dbReference type="ChEBI" id="CHEBI:15377"/>
        <dbReference type="ChEBI" id="CHEBI:30879"/>
        <dbReference type="ChEBI" id="CHEBI:43474"/>
        <dbReference type="ChEBI" id="CHEBI:67140"/>
        <dbReference type="EC" id="3.1.3.2"/>
    </reaction>
</comment>
<keyword evidence="5" id="KW-1185">Reference proteome</keyword>
<dbReference type="PRINTS" id="PR00483">
    <property type="entry name" value="BACPHPHTASE"/>
</dbReference>
<evidence type="ECO:0000256" key="2">
    <source>
        <dbReference type="SAM" id="SignalP"/>
    </source>
</evidence>
<protein>
    <recommendedName>
        <fullName evidence="1">Acid phosphatase</fullName>
        <ecNumber evidence="1">3.1.3.2</ecNumber>
    </recommendedName>
</protein>
<sequence>MTVFAHWKRLAGAAALCTLMAFNPAQSADLTDVDGAALLENPPAEGSAAFAADQVFYQYGLTLRNTPRGRLAAEDADLVSLDSFDRRYSAVTGYRLSKSETPRTRLAMQAAMGPILESMKSAKKKFMRPRPFAVHEGDATCRPDQKPHLNPRMSYPSGHSVRAWGYALVLSSLIPQKAETILREGLQETESRWICGAHWMSDTKAGRILASAAFAKLTADPAFLKLLEDARRELSEQAARRAR</sequence>
<dbReference type="Gene3D" id="1.20.144.10">
    <property type="entry name" value="Phosphatidic acid phosphatase type 2/haloperoxidase"/>
    <property type="match status" value="1"/>
</dbReference>
<comment type="similarity">
    <text evidence="1">Belongs to the class A bacterial acid phosphatase family.</text>
</comment>
<dbReference type="EC" id="3.1.3.2" evidence="1"/>
<feature type="signal peptide" evidence="2">
    <location>
        <begin position="1"/>
        <end position="27"/>
    </location>
</feature>
<dbReference type="InterPro" id="IPR036938">
    <property type="entry name" value="PAP2/HPO_sf"/>
</dbReference>
<dbReference type="SMART" id="SM00014">
    <property type="entry name" value="acidPPc"/>
    <property type="match status" value="1"/>
</dbReference>
<dbReference type="SUPFAM" id="SSF48317">
    <property type="entry name" value="Acid phosphatase/Vanadium-dependent haloperoxidase"/>
    <property type="match status" value="1"/>
</dbReference>
<proteinExistence type="inferred from homology"/>
<accession>A0ABS9MMW4</accession>
<dbReference type="CDD" id="cd03397">
    <property type="entry name" value="PAP2_acid_phosphatase"/>
    <property type="match status" value="1"/>
</dbReference>
<dbReference type="Pfam" id="PF01569">
    <property type="entry name" value="PAP2"/>
    <property type="match status" value="1"/>
</dbReference>
<evidence type="ECO:0000259" key="3">
    <source>
        <dbReference type="SMART" id="SM00014"/>
    </source>
</evidence>
<dbReference type="InterPro" id="IPR000326">
    <property type="entry name" value="PAP2/HPO"/>
</dbReference>
<dbReference type="Proteomes" id="UP001297600">
    <property type="component" value="Unassembled WGS sequence"/>
</dbReference>
<keyword evidence="2" id="KW-0732">Signal</keyword>
<comment type="caution">
    <text evidence="4">The sequence shown here is derived from an EMBL/GenBank/DDBJ whole genome shotgun (WGS) entry which is preliminary data.</text>
</comment>
<evidence type="ECO:0000256" key="1">
    <source>
        <dbReference type="PIRNR" id="PIRNR000897"/>
    </source>
</evidence>
<dbReference type="RefSeq" id="WP_237977602.1">
    <property type="nucleotide sequence ID" value="NZ_JAKNCT010000001.1"/>
</dbReference>
<dbReference type="PIRSF" id="PIRSF000897">
    <property type="entry name" value="Acid_Ptase_ClsA"/>
    <property type="match status" value="1"/>
</dbReference>
<keyword evidence="1" id="KW-0378">Hydrolase</keyword>
<evidence type="ECO:0000313" key="4">
    <source>
        <dbReference type="EMBL" id="MCG5029946.1"/>
    </source>
</evidence>
<feature type="chain" id="PRO_5046269752" description="Acid phosphatase" evidence="2">
    <location>
        <begin position="28"/>
        <end position="243"/>
    </location>
</feature>